<dbReference type="AlphaFoldDB" id="D5MHY8"/>
<dbReference type="Proteomes" id="UP000006898">
    <property type="component" value="Chromosome"/>
</dbReference>
<reference evidence="1 2" key="1">
    <citation type="journal article" date="2010" name="Nature">
        <title>Nitrite-driven anaerobic methane oxidation by oxygenic bacteria.</title>
        <authorList>
            <person name="Ettwig K.F."/>
            <person name="Butler M.K."/>
            <person name="Le Paslier D."/>
            <person name="Pelletier E."/>
            <person name="Mangenot S."/>
            <person name="Kuypers M.M.M."/>
            <person name="Schreiber F."/>
            <person name="Dutilh B.E."/>
            <person name="Zedelius J."/>
            <person name="de Beer D."/>
            <person name="Gloerich J."/>
            <person name="Wessels H.J.C.T."/>
            <person name="van Allen T."/>
            <person name="Luesken F."/>
            <person name="Wu M."/>
            <person name="van de Pas-Schoonen K.T."/>
            <person name="Op den Camp H.J.M."/>
            <person name="Janssen-Megens E.M."/>
            <person name="Francoijs K-J."/>
            <person name="Stunnenberg H."/>
            <person name="Weissenbach J."/>
            <person name="Jetten M.S.M."/>
            <person name="Strous M."/>
        </authorList>
    </citation>
    <scope>NUCLEOTIDE SEQUENCE [LARGE SCALE GENOMIC DNA]</scope>
</reference>
<dbReference type="EMBL" id="FP565575">
    <property type="protein sequence ID" value="CBE69279.1"/>
    <property type="molecule type" value="Genomic_DNA"/>
</dbReference>
<dbReference type="KEGG" id="mox:DAMO_2229"/>
<gene>
    <name evidence="1" type="ORF">DAMO_2229</name>
</gene>
<evidence type="ECO:0000313" key="2">
    <source>
        <dbReference type="Proteomes" id="UP000006898"/>
    </source>
</evidence>
<sequence>MKKQVKRIPSLPTDREAAAYWDTHSFAEHAQETAEAGIRFVRRPKRAINIRLDPGDITKIEAMAEAKGLSYTTLLRIQVKEHLAR</sequence>
<organism evidence="1 2">
    <name type="scientific">Methylomirabilis oxygeniifera</name>
    <dbReference type="NCBI Taxonomy" id="671143"/>
    <lineage>
        <taxon>Bacteria</taxon>
        <taxon>Candidatus Methylomirabilota</taxon>
        <taxon>Candidatus Methylomirabilia</taxon>
        <taxon>Candidatus Methylomirabilales</taxon>
        <taxon>Candidatus Methylomirabilaceae</taxon>
        <taxon>Candidatus Methylomirabilis</taxon>
    </lineage>
</organism>
<name>D5MHY8_METO1</name>
<evidence type="ECO:0000313" key="1">
    <source>
        <dbReference type="EMBL" id="CBE69279.1"/>
    </source>
</evidence>
<proteinExistence type="predicted"/>
<dbReference type="InterPro" id="IPR022148">
    <property type="entry name" value="CopG_antitoxin"/>
</dbReference>
<protein>
    <submittedName>
        <fullName evidence="1">Uncharacterized protein</fullName>
    </submittedName>
</protein>
<accession>D5MHY8</accession>
<dbReference type="Pfam" id="PF12441">
    <property type="entry name" value="CopG_antitoxin"/>
    <property type="match status" value="1"/>
</dbReference>
<dbReference type="STRING" id="671143.DAMO_2229"/>
<dbReference type="HOGENOM" id="CLU_185848_0_0_0"/>